<dbReference type="GO" id="GO:0047355">
    <property type="term" value="F:CDP-glycerol glycerophosphotransferase activity"/>
    <property type="evidence" value="ECO:0007669"/>
    <property type="project" value="InterPro"/>
</dbReference>
<name>A0A1T4JT14_TREPO</name>
<organism evidence="1 2">
    <name type="scientific">Treponema porcinum</name>
    <dbReference type="NCBI Taxonomy" id="261392"/>
    <lineage>
        <taxon>Bacteria</taxon>
        <taxon>Pseudomonadati</taxon>
        <taxon>Spirochaetota</taxon>
        <taxon>Spirochaetia</taxon>
        <taxon>Spirochaetales</taxon>
        <taxon>Treponemataceae</taxon>
        <taxon>Treponema</taxon>
    </lineage>
</organism>
<proteinExistence type="predicted"/>
<evidence type="ECO:0000313" key="2">
    <source>
        <dbReference type="Proteomes" id="UP000190423"/>
    </source>
</evidence>
<gene>
    <name evidence="1" type="ORF">SAMN02745149_00753</name>
</gene>
<dbReference type="Gene3D" id="3.40.50.12580">
    <property type="match status" value="1"/>
</dbReference>
<protein>
    <submittedName>
        <fullName evidence="1">CDP-Glycerol:Poly(Glycerophosphate) glycerophosphotransferase</fullName>
    </submittedName>
</protein>
<keyword evidence="1" id="KW-0808">Transferase</keyword>
<dbReference type="Proteomes" id="UP000190423">
    <property type="component" value="Unassembled WGS sequence"/>
</dbReference>
<dbReference type="OrthoDB" id="2334812at2"/>
<reference evidence="1 2" key="1">
    <citation type="submission" date="2017-02" db="EMBL/GenBank/DDBJ databases">
        <authorList>
            <person name="Peterson S.W."/>
        </authorList>
    </citation>
    <scope>NUCLEOTIDE SEQUENCE [LARGE SCALE GENOMIC DNA]</scope>
    <source>
        <strain evidence="1 2">ATCC BAA-908</strain>
    </source>
</reference>
<dbReference type="RefSeq" id="WP_078932674.1">
    <property type="nucleotide sequence ID" value="NZ_FUWG01000005.1"/>
</dbReference>
<accession>A0A1T4JT14</accession>
<dbReference type="InterPro" id="IPR007554">
    <property type="entry name" value="Glycerophosphate_synth"/>
</dbReference>
<dbReference type="GO" id="GO:0016020">
    <property type="term" value="C:membrane"/>
    <property type="evidence" value="ECO:0007669"/>
    <property type="project" value="InterPro"/>
</dbReference>
<dbReference type="InterPro" id="IPR043148">
    <property type="entry name" value="TagF_C"/>
</dbReference>
<sequence length="285" mass="34186">MWLKSANSNIIAYSYNLEHKHDHNFNTVNNYDFLQNCYYIFATTEYERSILRKRFVLSSMRQNYPKILFAGFTRFDLYCNKKESSLPRKNKPFTILYTPRWTSYKKIKSQGSSFLLYIDNFIDYARQNSDIQIIIRLHPLMIHHYIAENIVSPDYFEKLENTFRQLGNIRFDTSKDYFDSLEKADAFISDYTSLLVEFFISRKPVIYLGNVSLFNKNTKKMCQAFYKANSWNEINNFIEQLKNGCDLFYEKRNRLFPKIIKSYGKASENIRNILKNNFYEKGERL</sequence>
<dbReference type="STRING" id="261392.SAMN02745149_00753"/>
<dbReference type="GeneID" id="78316065"/>
<keyword evidence="2" id="KW-1185">Reference proteome</keyword>
<evidence type="ECO:0000313" key="1">
    <source>
        <dbReference type="EMBL" id="SJZ33197.1"/>
    </source>
</evidence>
<dbReference type="EMBL" id="FUWG01000005">
    <property type="protein sequence ID" value="SJZ33197.1"/>
    <property type="molecule type" value="Genomic_DNA"/>
</dbReference>
<dbReference type="Pfam" id="PF04464">
    <property type="entry name" value="Glyphos_transf"/>
    <property type="match status" value="1"/>
</dbReference>
<dbReference type="SUPFAM" id="SSF53756">
    <property type="entry name" value="UDP-Glycosyltransferase/glycogen phosphorylase"/>
    <property type="match status" value="1"/>
</dbReference>
<dbReference type="AlphaFoldDB" id="A0A1T4JT14"/>